<name>A0AAE0YSS4_9GAST</name>
<evidence type="ECO:0000313" key="2">
    <source>
        <dbReference type="EMBL" id="KAK3756365.1"/>
    </source>
</evidence>
<gene>
    <name evidence="2" type="ORF">RRG08_038854</name>
</gene>
<feature type="compositionally biased region" description="Basic residues" evidence="1">
    <location>
        <begin position="1"/>
        <end position="12"/>
    </location>
</feature>
<proteinExistence type="predicted"/>
<evidence type="ECO:0000313" key="3">
    <source>
        <dbReference type="Proteomes" id="UP001283361"/>
    </source>
</evidence>
<evidence type="ECO:0000256" key="1">
    <source>
        <dbReference type="SAM" id="MobiDB-lite"/>
    </source>
</evidence>
<sequence length="83" mass="9312">MKVNVSKRKRHEHQPFPPSLSTSGSLRQSKKSDLLNCLEELMQPVENRPPYDVSILDGAVIVNMLKPGLAKTFGQYSESISQE</sequence>
<organism evidence="2 3">
    <name type="scientific">Elysia crispata</name>
    <name type="common">lettuce slug</name>
    <dbReference type="NCBI Taxonomy" id="231223"/>
    <lineage>
        <taxon>Eukaryota</taxon>
        <taxon>Metazoa</taxon>
        <taxon>Spiralia</taxon>
        <taxon>Lophotrochozoa</taxon>
        <taxon>Mollusca</taxon>
        <taxon>Gastropoda</taxon>
        <taxon>Heterobranchia</taxon>
        <taxon>Euthyneura</taxon>
        <taxon>Panpulmonata</taxon>
        <taxon>Sacoglossa</taxon>
        <taxon>Placobranchoidea</taxon>
        <taxon>Plakobranchidae</taxon>
        <taxon>Elysia</taxon>
    </lineage>
</organism>
<protein>
    <submittedName>
        <fullName evidence="2">Uncharacterized protein</fullName>
    </submittedName>
</protein>
<dbReference type="Proteomes" id="UP001283361">
    <property type="component" value="Unassembled WGS sequence"/>
</dbReference>
<dbReference type="EMBL" id="JAWDGP010005524">
    <property type="protein sequence ID" value="KAK3756365.1"/>
    <property type="molecule type" value="Genomic_DNA"/>
</dbReference>
<feature type="region of interest" description="Disordered" evidence="1">
    <location>
        <begin position="1"/>
        <end position="28"/>
    </location>
</feature>
<dbReference type="AlphaFoldDB" id="A0AAE0YSS4"/>
<comment type="caution">
    <text evidence="2">The sequence shown here is derived from an EMBL/GenBank/DDBJ whole genome shotgun (WGS) entry which is preliminary data.</text>
</comment>
<accession>A0AAE0YSS4</accession>
<reference evidence="2" key="1">
    <citation type="journal article" date="2023" name="G3 (Bethesda)">
        <title>A reference genome for the long-term kleptoplast-retaining sea slug Elysia crispata morphotype clarki.</title>
        <authorList>
            <person name="Eastman K.E."/>
            <person name="Pendleton A.L."/>
            <person name="Shaikh M.A."/>
            <person name="Suttiyut T."/>
            <person name="Ogas R."/>
            <person name="Tomko P."/>
            <person name="Gavelis G."/>
            <person name="Widhalm J.R."/>
            <person name="Wisecaver J.H."/>
        </authorList>
    </citation>
    <scope>NUCLEOTIDE SEQUENCE</scope>
    <source>
        <strain evidence="2">ECLA1</strain>
    </source>
</reference>
<keyword evidence="3" id="KW-1185">Reference proteome</keyword>